<dbReference type="PANTHER" id="PTHR11122:SF13">
    <property type="entry name" value="GLUCOSE-6-PHOSPHATE 1-EPIMERASE"/>
    <property type="match status" value="1"/>
</dbReference>
<reference evidence="1 2" key="2">
    <citation type="submission" date="2014-10" db="EMBL/GenBank/DDBJ databases">
        <title>Comparative genomics of the Paenibacillus odorifer group.</title>
        <authorList>
            <person name="Tsai Y.-C."/>
            <person name="Martin N."/>
            <person name="Korlach J."/>
            <person name="Wiedmann M."/>
        </authorList>
    </citation>
    <scope>NUCLEOTIDE SEQUENCE [LARGE SCALE GENOMIC DNA]</scope>
    <source>
        <strain evidence="1 2">DSM 18334</strain>
    </source>
</reference>
<dbReference type="InterPro" id="IPR037481">
    <property type="entry name" value="LacX"/>
</dbReference>
<proteinExistence type="predicted"/>
<evidence type="ECO:0000313" key="1">
    <source>
        <dbReference type="EMBL" id="KGE19765.1"/>
    </source>
</evidence>
<protein>
    <submittedName>
        <fullName evidence="1">Aldose epimerase</fullName>
    </submittedName>
</protein>
<dbReference type="EMBL" id="JQCR01000002">
    <property type="protein sequence ID" value="KGE19765.1"/>
    <property type="molecule type" value="Genomic_DNA"/>
</dbReference>
<reference evidence="1 2" key="1">
    <citation type="submission" date="2014-08" db="EMBL/GenBank/DDBJ databases">
        <authorList>
            <person name="den Bakker H.C."/>
        </authorList>
    </citation>
    <scope>NUCLEOTIDE SEQUENCE [LARGE SCALE GENOMIC DNA]</scope>
    <source>
        <strain evidence="1 2">DSM 18334</strain>
    </source>
</reference>
<dbReference type="SUPFAM" id="SSF74650">
    <property type="entry name" value="Galactose mutarotase-like"/>
    <property type="match status" value="1"/>
</dbReference>
<dbReference type="GO" id="GO:0030246">
    <property type="term" value="F:carbohydrate binding"/>
    <property type="evidence" value="ECO:0007669"/>
    <property type="project" value="InterPro"/>
</dbReference>
<dbReference type="Gene3D" id="2.70.98.10">
    <property type="match status" value="1"/>
</dbReference>
<sequence>MITTLKSSTATAQIKSIGAELISFKKEENGVEYIWNGDAAYWPGHSPVLFPIVCAVNNGEIRVDGKSYPLKNHGFVRHNEFELVEASESRAIYRHTYNETTLAIYPYKFDLYITYTLEGNKLEIDYRVNNIDEQEIFFQLGTHPAFNCPLEEGGHIQDYYLEFEQKETLERLFMNKSNQLVSGKSEVILENEQILPLSYEMFEEGALVFRNINSQRVALKSKESTKSVVLSYENFPYMGLWQPKNAPFICVEPWHGIADADNFTGELKDKEMIISLNPGESFKSSLTIEVN</sequence>
<comment type="caution">
    <text evidence="1">The sequence shown here is derived from an EMBL/GenBank/DDBJ whole genome shotgun (WGS) entry which is preliminary data.</text>
</comment>
<dbReference type="eggNOG" id="COG2017">
    <property type="taxonomic scope" value="Bacteria"/>
</dbReference>
<dbReference type="RefSeq" id="WP_036651120.1">
    <property type="nucleotide sequence ID" value="NZ_JQCR01000002.1"/>
</dbReference>
<accession>A0A098MB40</accession>
<dbReference type="Pfam" id="PF01263">
    <property type="entry name" value="Aldose_epim"/>
    <property type="match status" value="1"/>
</dbReference>
<gene>
    <name evidence="1" type="ORF">PWYN_10760</name>
</gene>
<dbReference type="Proteomes" id="UP000029734">
    <property type="component" value="Unassembled WGS sequence"/>
</dbReference>
<dbReference type="GO" id="GO:0005975">
    <property type="term" value="P:carbohydrate metabolic process"/>
    <property type="evidence" value="ECO:0007669"/>
    <property type="project" value="InterPro"/>
</dbReference>
<name>A0A098MB40_9BACL</name>
<dbReference type="PANTHER" id="PTHR11122">
    <property type="entry name" value="APOSPORY-ASSOCIATED PROTEIN C-RELATED"/>
    <property type="match status" value="1"/>
</dbReference>
<dbReference type="InterPro" id="IPR014718">
    <property type="entry name" value="GH-type_carb-bd"/>
</dbReference>
<dbReference type="InterPro" id="IPR011013">
    <property type="entry name" value="Gal_mutarotase_sf_dom"/>
</dbReference>
<dbReference type="CDD" id="cd09024">
    <property type="entry name" value="Aldose_epim_lacX"/>
    <property type="match status" value="1"/>
</dbReference>
<evidence type="ECO:0000313" key="2">
    <source>
        <dbReference type="Proteomes" id="UP000029734"/>
    </source>
</evidence>
<dbReference type="AlphaFoldDB" id="A0A098MB40"/>
<keyword evidence="2" id="KW-1185">Reference proteome</keyword>
<dbReference type="STRING" id="268407.PWYN_10760"/>
<dbReference type="GO" id="GO:0016853">
    <property type="term" value="F:isomerase activity"/>
    <property type="evidence" value="ECO:0007669"/>
    <property type="project" value="InterPro"/>
</dbReference>
<organism evidence="1 2">
    <name type="scientific">Paenibacillus wynnii</name>
    <dbReference type="NCBI Taxonomy" id="268407"/>
    <lineage>
        <taxon>Bacteria</taxon>
        <taxon>Bacillati</taxon>
        <taxon>Bacillota</taxon>
        <taxon>Bacilli</taxon>
        <taxon>Bacillales</taxon>
        <taxon>Paenibacillaceae</taxon>
        <taxon>Paenibacillus</taxon>
    </lineage>
</organism>
<dbReference type="InterPro" id="IPR008183">
    <property type="entry name" value="Aldose_1/G6P_1-epimerase"/>
</dbReference>
<dbReference type="OrthoDB" id="9795355at2"/>